<dbReference type="AlphaFoldDB" id="A0AA46BP38"/>
<dbReference type="NCBIfam" id="TIGR01103">
    <property type="entry name" value="fliP"/>
    <property type="match status" value="1"/>
</dbReference>
<dbReference type="Proteomes" id="UP000254118">
    <property type="component" value="Unassembled WGS sequence"/>
</dbReference>
<evidence type="ECO:0000256" key="6">
    <source>
        <dbReference type="ARBA" id="ARBA00022795"/>
    </source>
</evidence>
<dbReference type="InterPro" id="IPR005837">
    <property type="entry name" value="FliP"/>
</dbReference>
<dbReference type="PANTHER" id="PTHR30587">
    <property type="entry name" value="FLAGELLAR BIOSYNTHETIC PROTEIN FLIP"/>
    <property type="match status" value="1"/>
</dbReference>
<feature type="compositionally biased region" description="Polar residues" evidence="13">
    <location>
        <begin position="161"/>
        <end position="173"/>
    </location>
</feature>
<evidence type="ECO:0000256" key="10">
    <source>
        <dbReference type="ARBA" id="ARBA00023143"/>
    </source>
</evidence>
<gene>
    <name evidence="12 14" type="primary">fliP</name>
    <name evidence="14" type="ORF">NCTC7915_01648</name>
</gene>
<dbReference type="PRINTS" id="PR00951">
    <property type="entry name" value="FLGBIOSNFLIP"/>
</dbReference>
<dbReference type="PRINTS" id="PR01302">
    <property type="entry name" value="TYPE3IMPPROT"/>
</dbReference>
<evidence type="ECO:0000256" key="4">
    <source>
        <dbReference type="ARBA" id="ARBA00022475"/>
    </source>
</evidence>
<organism evidence="14 15">
    <name type="scientific">Dermatophilus congolensis</name>
    <dbReference type="NCBI Taxonomy" id="1863"/>
    <lineage>
        <taxon>Bacteria</taxon>
        <taxon>Bacillati</taxon>
        <taxon>Actinomycetota</taxon>
        <taxon>Actinomycetes</taxon>
        <taxon>Micrococcales</taxon>
        <taxon>Dermatophilaceae</taxon>
        <taxon>Dermatophilus</taxon>
    </lineage>
</organism>
<feature type="transmembrane region" description="Helical" evidence="12">
    <location>
        <begin position="423"/>
        <end position="444"/>
    </location>
</feature>
<feature type="transmembrane region" description="Helical" evidence="12">
    <location>
        <begin position="382"/>
        <end position="411"/>
    </location>
</feature>
<comment type="function">
    <text evidence="12">Plays a role in the flagellum-specific transport system.</text>
</comment>
<evidence type="ECO:0000256" key="7">
    <source>
        <dbReference type="ARBA" id="ARBA00022927"/>
    </source>
</evidence>
<keyword evidence="14" id="KW-0282">Flagellum</keyword>
<keyword evidence="4 12" id="KW-1003">Cell membrane</keyword>
<feature type="transmembrane region" description="Helical" evidence="12">
    <location>
        <begin position="192"/>
        <end position="213"/>
    </location>
</feature>
<comment type="similarity">
    <text evidence="1 12">Belongs to the FliP/MopC/SpaP family.</text>
</comment>
<dbReference type="NCBIfam" id="NF009438">
    <property type="entry name" value="PRK12797.1"/>
    <property type="match status" value="1"/>
</dbReference>
<keyword evidence="8 12" id="KW-1133">Transmembrane helix</keyword>
<reference evidence="14 15" key="1">
    <citation type="submission" date="2018-06" db="EMBL/GenBank/DDBJ databases">
        <authorList>
            <consortium name="Pathogen Informatics"/>
            <person name="Doyle S."/>
        </authorList>
    </citation>
    <scope>NUCLEOTIDE SEQUENCE [LARGE SCALE GENOMIC DNA]</scope>
    <source>
        <strain evidence="14 15">NCTC7915</strain>
    </source>
</reference>
<dbReference type="RefSeq" id="WP_115031170.1">
    <property type="nucleotide sequence ID" value="NZ_UFYA01000001.1"/>
</dbReference>
<feature type="transmembrane region" description="Helical" evidence="12">
    <location>
        <begin position="286"/>
        <end position="309"/>
    </location>
</feature>
<keyword evidence="6 12" id="KW-1005">Bacterial flagellum biogenesis</keyword>
<comment type="subcellular location">
    <subcellularLocation>
        <location evidence="12">Cell membrane</location>
        <topology evidence="12">Multi-pass membrane protein</topology>
    </subcellularLocation>
    <subcellularLocation>
        <location evidence="12">Bacterial flagellum basal body</location>
    </subcellularLocation>
</comment>
<dbReference type="PANTHER" id="PTHR30587:SF0">
    <property type="entry name" value="FLAGELLAR BIOSYNTHETIC PROTEIN FLIP"/>
    <property type="match status" value="1"/>
</dbReference>
<keyword evidence="9 12" id="KW-0472">Membrane</keyword>
<evidence type="ECO:0000313" key="14">
    <source>
        <dbReference type="EMBL" id="STD11714.1"/>
    </source>
</evidence>
<evidence type="ECO:0000256" key="2">
    <source>
        <dbReference type="ARBA" id="ARBA00021714"/>
    </source>
</evidence>
<dbReference type="GO" id="GO:0009306">
    <property type="term" value="P:protein secretion"/>
    <property type="evidence" value="ECO:0007669"/>
    <property type="project" value="UniProtKB-UniRule"/>
</dbReference>
<evidence type="ECO:0000256" key="5">
    <source>
        <dbReference type="ARBA" id="ARBA00022692"/>
    </source>
</evidence>
<dbReference type="Pfam" id="PF04347">
    <property type="entry name" value="FliO"/>
    <property type="match status" value="1"/>
</dbReference>
<evidence type="ECO:0000313" key="15">
    <source>
        <dbReference type="Proteomes" id="UP000254118"/>
    </source>
</evidence>
<evidence type="ECO:0000256" key="13">
    <source>
        <dbReference type="SAM" id="MobiDB-lite"/>
    </source>
</evidence>
<comment type="caution">
    <text evidence="14">The sequence shown here is derived from an EMBL/GenBank/DDBJ whole genome shotgun (WGS) entry which is preliminary data.</text>
</comment>
<dbReference type="EMBL" id="UFYA01000001">
    <property type="protein sequence ID" value="STD11714.1"/>
    <property type="molecule type" value="Genomic_DNA"/>
</dbReference>
<name>A0AA46BP38_9MICO</name>
<evidence type="ECO:0000256" key="1">
    <source>
        <dbReference type="ARBA" id="ARBA00006257"/>
    </source>
</evidence>
<feature type="transmembrane region" description="Helical" evidence="12">
    <location>
        <begin position="244"/>
        <end position="274"/>
    </location>
</feature>
<dbReference type="PROSITE" id="PS01061">
    <property type="entry name" value="FLIP_2"/>
    <property type="match status" value="1"/>
</dbReference>
<protein>
    <recommendedName>
        <fullName evidence="2 12">Flagellar biosynthetic protein FliP</fullName>
    </recommendedName>
</protein>
<keyword evidence="3 12" id="KW-0813">Transport</keyword>
<keyword evidence="5 12" id="KW-0812">Transmembrane</keyword>
<dbReference type="InterPro" id="IPR022781">
    <property type="entry name" value="Flagellar_biosynth_FliO"/>
</dbReference>
<dbReference type="InterPro" id="IPR005838">
    <property type="entry name" value="T3SS_IM_P"/>
</dbReference>
<dbReference type="GO" id="GO:0005886">
    <property type="term" value="C:plasma membrane"/>
    <property type="evidence" value="ECO:0007669"/>
    <property type="project" value="UniProtKB-SubCell"/>
</dbReference>
<feature type="region of interest" description="Disordered" evidence="13">
    <location>
        <begin position="130"/>
        <end position="173"/>
    </location>
</feature>
<keyword evidence="7 12" id="KW-0653">Protein transport</keyword>
<accession>A0AA46BP38</accession>
<dbReference type="GO" id="GO:0009425">
    <property type="term" value="C:bacterial-type flagellum basal body"/>
    <property type="evidence" value="ECO:0007669"/>
    <property type="project" value="UniProtKB-SubCell"/>
</dbReference>
<dbReference type="GO" id="GO:0044781">
    <property type="term" value="P:bacterial-type flagellum organization"/>
    <property type="evidence" value="ECO:0007669"/>
    <property type="project" value="UniProtKB-UniRule"/>
</dbReference>
<evidence type="ECO:0000256" key="3">
    <source>
        <dbReference type="ARBA" id="ARBA00022448"/>
    </source>
</evidence>
<evidence type="ECO:0000256" key="11">
    <source>
        <dbReference type="ARBA" id="ARBA00023225"/>
    </source>
</evidence>
<keyword evidence="11 12" id="KW-1006">Bacterial flagellum protein export</keyword>
<keyword evidence="14" id="KW-0969">Cilium</keyword>
<keyword evidence="10" id="KW-0975">Bacterial flagellum</keyword>
<evidence type="ECO:0000256" key="9">
    <source>
        <dbReference type="ARBA" id="ARBA00023136"/>
    </source>
</evidence>
<sequence length="446" mass="47838">MSGTSGLELAVRTILSLGAVLALLVLFMRWLEKASNTRQARGTTTIATEVLNRTPLTKNASMHIVRVGGQVLVLGVTDTRISVLTDLGPNDLTSDDDNDNASPQHATIHPLINRRHHETATRIVAAVTARTGRHRDPAATAARLDPRNTNPPHRFAGGPMSTRNRPISEPTSTGPILTLHGSFTPRFIRRTLIPAILTALILAAIFITAALLLGSTHAYAATPAPNININLGDTGNNRSLSVQIILLMTVISVAPSILLLMTSFTKIAVVLALVRQAIGTPTIPPNQIIAGLALFLSLFVMTPVLGTAWNDGVQPFLDGKISQEVALNRIGDPIKNFMLNHTGEQELRTMIGLSGQNPPGDRTDTTFTTLIPAFVISELKNAFIIGFVIYIPFLVIDLVVASILMGMGMMMLPPVMISLPFKLLLFVMVDGWGIITTALVTSYVGG</sequence>
<proteinExistence type="inferred from homology"/>
<evidence type="ECO:0000256" key="12">
    <source>
        <dbReference type="RuleBase" id="RU362069"/>
    </source>
</evidence>
<evidence type="ECO:0000256" key="8">
    <source>
        <dbReference type="ARBA" id="ARBA00022989"/>
    </source>
</evidence>
<dbReference type="Pfam" id="PF00813">
    <property type="entry name" value="FliP"/>
    <property type="match status" value="1"/>
</dbReference>
<keyword evidence="14" id="KW-0966">Cell projection</keyword>
<feature type="transmembrane region" description="Helical" evidence="12">
    <location>
        <begin position="12"/>
        <end position="31"/>
    </location>
</feature>